<dbReference type="EMBL" id="CP016543">
    <property type="protein sequence ID" value="ANU24768.1"/>
    <property type="molecule type" value="Genomic_DNA"/>
</dbReference>
<feature type="transmembrane region" description="Helical" evidence="1">
    <location>
        <begin position="59"/>
        <end position="76"/>
    </location>
</feature>
<protein>
    <submittedName>
        <fullName evidence="2">Uncharacterized protein</fullName>
    </submittedName>
</protein>
<dbReference type="Proteomes" id="UP000092495">
    <property type="component" value="Chromosome"/>
</dbReference>
<sequence length="97" mass="10952">MWPIVFTLLAIVALGISINKIIKAKKTSNTDPQSRVTAMCFFLISGVNLVGYWFDLLGVFTMVLTVALLITGAYFIRYTQTDHKENQSNKERNHAEL</sequence>
<evidence type="ECO:0000256" key="1">
    <source>
        <dbReference type="SAM" id="Phobius"/>
    </source>
</evidence>
<accession>A0A1C7ELR0</accession>
<dbReference type="STRING" id="414778.BCM40_00840"/>
<dbReference type="RefSeq" id="WP_065527642.1">
    <property type="nucleotide sequence ID" value="NZ_CP016543.2"/>
</dbReference>
<proteinExistence type="predicted"/>
<dbReference type="KEGG" id="pdg:BCM40_00840"/>
<keyword evidence="3" id="KW-1185">Reference proteome</keyword>
<keyword evidence="1" id="KW-0472">Membrane</keyword>
<reference evidence="2" key="1">
    <citation type="submission" date="2016-10" db="EMBL/GenBank/DDBJ databases">
        <authorList>
            <person name="See-Too W.S."/>
        </authorList>
    </citation>
    <scope>NUCLEOTIDE SEQUENCE</scope>
    <source>
        <strain evidence="2">DSM 22276</strain>
    </source>
</reference>
<feature type="transmembrane region" description="Helical" evidence="1">
    <location>
        <begin position="6"/>
        <end position="22"/>
    </location>
</feature>
<evidence type="ECO:0000313" key="3">
    <source>
        <dbReference type="Proteomes" id="UP000092495"/>
    </source>
</evidence>
<name>A0A1C7ELR0_9BACL</name>
<evidence type="ECO:0000313" key="2">
    <source>
        <dbReference type="EMBL" id="ANU24768.1"/>
    </source>
</evidence>
<gene>
    <name evidence="2" type="ORF">BCM40_00840</name>
</gene>
<dbReference type="OrthoDB" id="2427984at2"/>
<feature type="transmembrane region" description="Helical" evidence="1">
    <location>
        <begin position="34"/>
        <end position="53"/>
    </location>
</feature>
<dbReference type="AlphaFoldDB" id="A0A1C7ELR0"/>
<keyword evidence="1" id="KW-1133">Transmembrane helix</keyword>
<organism evidence="2 3">
    <name type="scientific">Planococcus donghaensis</name>
    <dbReference type="NCBI Taxonomy" id="414778"/>
    <lineage>
        <taxon>Bacteria</taxon>
        <taxon>Bacillati</taxon>
        <taxon>Bacillota</taxon>
        <taxon>Bacilli</taxon>
        <taxon>Bacillales</taxon>
        <taxon>Caryophanaceae</taxon>
        <taxon>Planococcus</taxon>
    </lineage>
</organism>
<keyword evidence="1" id="KW-0812">Transmembrane</keyword>